<dbReference type="EMBL" id="CAUYUJ010003289">
    <property type="protein sequence ID" value="CAK0804658.1"/>
    <property type="molecule type" value="Genomic_DNA"/>
</dbReference>
<evidence type="ECO:0000256" key="1">
    <source>
        <dbReference type="SAM" id="MobiDB-lite"/>
    </source>
</evidence>
<evidence type="ECO:0000313" key="2">
    <source>
        <dbReference type="EMBL" id="CAK0804658.1"/>
    </source>
</evidence>
<name>A0ABN9QIL8_9DINO</name>
<accession>A0ABN9QIL8</accession>
<dbReference type="Proteomes" id="UP001189429">
    <property type="component" value="Unassembled WGS sequence"/>
</dbReference>
<feature type="region of interest" description="Disordered" evidence="1">
    <location>
        <begin position="245"/>
        <end position="294"/>
    </location>
</feature>
<proteinExistence type="predicted"/>
<comment type="caution">
    <text evidence="2">The sequence shown here is derived from an EMBL/GenBank/DDBJ whole genome shotgun (WGS) entry which is preliminary data.</text>
</comment>
<feature type="non-terminal residue" evidence="2">
    <location>
        <position position="1"/>
    </location>
</feature>
<reference evidence="2" key="1">
    <citation type="submission" date="2023-10" db="EMBL/GenBank/DDBJ databases">
        <authorList>
            <person name="Chen Y."/>
            <person name="Shah S."/>
            <person name="Dougan E. K."/>
            <person name="Thang M."/>
            <person name="Chan C."/>
        </authorList>
    </citation>
    <scope>NUCLEOTIDE SEQUENCE [LARGE SCALE GENOMIC DNA]</scope>
</reference>
<feature type="region of interest" description="Disordered" evidence="1">
    <location>
        <begin position="1"/>
        <end position="24"/>
    </location>
</feature>
<evidence type="ECO:0000313" key="3">
    <source>
        <dbReference type="Proteomes" id="UP001189429"/>
    </source>
</evidence>
<gene>
    <name evidence="2" type="ORF">PCOR1329_LOCUS11385</name>
</gene>
<organism evidence="2 3">
    <name type="scientific">Prorocentrum cordatum</name>
    <dbReference type="NCBI Taxonomy" id="2364126"/>
    <lineage>
        <taxon>Eukaryota</taxon>
        <taxon>Sar</taxon>
        <taxon>Alveolata</taxon>
        <taxon>Dinophyceae</taxon>
        <taxon>Prorocentrales</taxon>
        <taxon>Prorocentraceae</taxon>
        <taxon>Prorocentrum</taxon>
    </lineage>
</organism>
<sequence>VAKKRFAPLAHEGRAPGGAGPANGDDAINELSRLLKREEAPVVHVDVGQRLKEIKLDDLPPALWPRRVRGTRLLDRTRRLRGGVRSARVDALAGEVAKLKKKGVANPFVCADLRDWSPLDAPPAAGADALTWNEWRMAIDAYPARVRRSVLRNAAFRLPASYAIGAAATGQLAYVSAMAHEQICMRVAMNARLGGRKAPLGMLYDESCRKDWAEKAAAGVPDFAVDVAARKVCRELLTVAEQAYDRAERSAKPASKPSKSGGGTPPRRAKGADGAWTAAGSSGSRGETSWGKRP</sequence>
<feature type="non-terminal residue" evidence="2">
    <location>
        <position position="294"/>
    </location>
</feature>
<protein>
    <submittedName>
        <fullName evidence="2">Uncharacterized protein</fullName>
    </submittedName>
</protein>
<keyword evidence="3" id="KW-1185">Reference proteome</keyword>